<name>B5Y6N6_COPPD</name>
<evidence type="ECO:0000256" key="1">
    <source>
        <dbReference type="ARBA" id="ARBA00005836"/>
    </source>
</evidence>
<dbReference type="InterPro" id="IPR045569">
    <property type="entry name" value="Metalloprtase-TldD/E_C"/>
</dbReference>
<keyword evidence="4" id="KW-0482">Metalloprotease</keyword>
<dbReference type="FunFam" id="3.30.2290.10:FF:000003">
    <property type="entry name" value="Zinc-dependent protease, TldD/PmbA family"/>
    <property type="match status" value="1"/>
</dbReference>
<dbReference type="Proteomes" id="UP000001732">
    <property type="component" value="Chromosome"/>
</dbReference>
<dbReference type="PANTHER" id="PTHR30624">
    <property type="entry name" value="UNCHARACTERIZED PROTEIN TLDD AND PMBA"/>
    <property type="match status" value="1"/>
</dbReference>
<evidence type="ECO:0000259" key="6">
    <source>
        <dbReference type="Pfam" id="PF19289"/>
    </source>
</evidence>
<keyword evidence="2" id="KW-0645">Protease</keyword>
<feature type="domain" description="Metalloprotease TldD/E central" evidence="7">
    <location>
        <begin position="104"/>
        <end position="215"/>
    </location>
</feature>
<feature type="domain" description="Metalloprotease TldD/E C-terminal" evidence="6">
    <location>
        <begin position="228"/>
        <end position="467"/>
    </location>
</feature>
<dbReference type="GO" id="GO:0008237">
    <property type="term" value="F:metallopeptidase activity"/>
    <property type="evidence" value="ECO:0007669"/>
    <property type="project" value="UniProtKB-KW"/>
</dbReference>
<dbReference type="Pfam" id="PF19289">
    <property type="entry name" value="PmbA_TldD_3rd"/>
    <property type="match status" value="1"/>
</dbReference>
<accession>B5Y6N6</accession>
<sequence length="469" mass="52082">MQKALDQGASYADARRVRRRTENIFVRDGKLEQVGLEETEGYNLRVLVDGSFGFAASYDFDKPEKVVSDAVGIARASANVNKKKIEWLHQPPVSGHYEGPMEIDPFTVPLDKKVSLLLEADKVMATKPQLKHREHFLQFWEEEKEFFSSEGSYVTQHYVESGGQIQCTAMEGTQMQVKSYPNSFGDFRKAGWEFIEEMDFVHHAEEVADLAVALLTAPNLPQGVANIIILGPQLSLQVHESVGHATELDRVLGYEASYAGTSFATLDNLGKLQYGSPAMNITSDPTLPYGLGSFGWDDEGTPAHQVYLIKEGLLVDYLSDRETSAQIGHSSSGASRGDGWWSLPIVRMTNVNLLPGDKTLEELMDMAGEGFVFDINKNWSIDDKRLNFHFGSEAAWEIKNGKKGRLYKNPSYWGITPEFWNSLVAVAGPQEWRVWGLPNCGKGEPGQVMRVAHGTAPALFKNIKVGGNE</sequence>
<protein>
    <submittedName>
        <fullName evidence="8">LmbIH</fullName>
    </submittedName>
</protein>
<dbReference type="eggNOG" id="COG0312">
    <property type="taxonomic scope" value="Bacteria"/>
</dbReference>
<dbReference type="SUPFAM" id="SSF111283">
    <property type="entry name" value="Putative modulator of DNA gyrase, PmbA/TldD"/>
    <property type="match status" value="1"/>
</dbReference>
<organism evidence="8 9">
    <name type="scientific">Coprothermobacter proteolyticus (strain ATCC 35245 / DSM 5265 / OCM 4 / BT)</name>
    <dbReference type="NCBI Taxonomy" id="309798"/>
    <lineage>
        <taxon>Bacteria</taxon>
        <taxon>Pseudomonadati</taxon>
        <taxon>Coprothermobacterota</taxon>
        <taxon>Coprothermobacteria</taxon>
        <taxon>Coprothermobacterales</taxon>
        <taxon>Coprothermobacteraceae</taxon>
        <taxon>Coprothermobacter</taxon>
    </lineage>
</organism>
<dbReference type="Pfam" id="PF19290">
    <property type="entry name" value="PmbA_TldD_2nd"/>
    <property type="match status" value="1"/>
</dbReference>
<dbReference type="Gene3D" id="3.30.2290.10">
    <property type="entry name" value="PmbA/TldD superfamily"/>
    <property type="match status" value="1"/>
</dbReference>
<dbReference type="GO" id="GO:0006508">
    <property type="term" value="P:proteolysis"/>
    <property type="evidence" value="ECO:0007669"/>
    <property type="project" value="UniProtKB-KW"/>
</dbReference>
<dbReference type="InterPro" id="IPR035068">
    <property type="entry name" value="TldD/PmbA_N"/>
</dbReference>
<dbReference type="Pfam" id="PF01523">
    <property type="entry name" value="PmbA_TldD_1st"/>
    <property type="match status" value="1"/>
</dbReference>
<evidence type="ECO:0000259" key="5">
    <source>
        <dbReference type="Pfam" id="PF01523"/>
    </source>
</evidence>
<reference evidence="9" key="1">
    <citation type="submission" date="2008-08" db="EMBL/GenBank/DDBJ databases">
        <title>The complete genome sequence of Coprothermobacter proteolyticus strain ATCC 5245 / DSM 5265 / BT.</title>
        <authorList>
            <person name="Dodson R.J."/>
            <person name="Durkin A.S."/>
            <person name="Wu M."/>
            <person name="Eisen J."/>
            <person name="Sutton G."/>
        </authorList>
    </citation>
    <scope>NUCLEOTIDE SEQUENCE [LARGE SCALE GENOMIC DNA]</scope>
    <source>
        <strain evidence="9">ATCC 35245 / DSM 5265 / OCM 4 / BT</strain>
    </source>
</reference>
<gene>
    <name evidence="8" type="ordered locus">COPRO5265_0061</name>
</gene>
<evidence type="ECO:0000313" key="8">
    <source>
        <dbReference type="EMBL" id="ACI17744.1"/>
    </source>
</evidence>
<evidence type="ECO:0000313" key="9">
    <source>
        <dbReference type="Proteomes" id="UP000001732"/>
    </source>
</evidence>
<dbReference type="InterPro" id="IPR002510">
    <property type="entry name" value="Metalloprtase-TldD/E_N"/>
</dbReference>
<dbReference type="AlphaFoldDB" id="B5Y6N6"/>
<keyword evidence="3" id="KW-0378">Hydrolase</keyword>
<dbReference type="InterPro" id="IPR036059">
    <property type="entry name" value="TldD/PmbA_sf"/>
</dbReference>
<feature type="domain" description="Metalloprotease TldD/E N-terminal" evidence="5">
    <location>
        <begin position="12"/>
        <end position="74"/>
    </location>
</feature>
<reference evidence="8 9" key="2">
    <citation type="journal article" date="2014" name="Genome Announc.">
        <title>Complete Genome Sequence of Coprothermobacter proteolyticus DSM 5265.</title>
        <authorList>
            <person name="Alexiev A."/>
            <person name="Coil D.A."/>
            <person name="Badger J.H."/>
            <person name="Enticknap J."/>
            <person name="Ward N."/>
            <person name="Robb F.T."/>
            <person name="Eisen J.A."/>
        </authorList>
    </citation>
    <scope>NUCLEOTIDE SEQUENCE [LARGE SCALE GENOMIC DNA]</scope>
    <source>
        <strain evidence="9">ATCC 35245 / DSM 5265 / OCM 4 / BT</strain>
    </source>
</reference>
<dbReference type="InterPro" id="IPR045570">
    <property type="entry name" value="Metalloprtase-TldD/E_cen_dom"/>
</dbReference>
<dbReference type="InterPro" id="IPR051463">
    <property type="entry name" value="Peptidase_U62_metallo"/>
</dbReference>
<dbReference type="GO" id="GO:0005829">
    <property type="term" value="C:cytosol"/>
    <property type="evidence" value="ECO:0007669"/>
    <property type="project" value="TreeGrafter"/>
</dbReference>
<dbReference type="EMBL" id="CP001145">
    <property type="protein sequence ID" value="ACI17744.1"/>
    <property type="molecule type" value="Genomic_DNA"/>
</dbReference>
<dbReference type="STRING" id="309798.COPRO5265_0061"/>
<evidence type="ECO:0000259" key="7">
    <source>
        <dbReference type="Pfam" id="PF19290"/>
    </source>
</evidence>
<evidence type="ECO:0000256" key="4">
    <source>
        <dbReference type="ARBA" id="ARBA00023049"/>
    </source>
</evidence>
<keyword evidence="9" id="KW-1185">Reference proteome</keyword>
<dbReference type="KEGG" id="cpo:COPRO5265_0061"/>
<proteinExistence type="inferred from homology"/>
<comment type="similarity">
    <text evidence="1">Belongs to the peptidase U62 family.</text>
</comment>
<evidence type="ECO:0000256" key="2">
    <source>
        <dbReference type="ARBA" id="ARBA00022670"/>
    </source>
</evidence>
<dbReference type="PANTHER" id="PTHR30624:SF10">
    <property type="entry name" value="CONSERVED PROTEIN"/>
    <property type="match status" value="1"/>
</dbReference>
<evidence type="ECO:0000256" key="3">
    <source>
        <dbReference type="ARBA" id="ARBA00022801"/>
    </source>
</evidence>